<dbReference type="FunFam" id="1.10.340.30:FF:000004">
    <property type="entry name" value="DNA-3-methyladenine glycosylase II"/>
    <property type="match status" value="1"/>
</dbReference>
<comment type="catalytic activity">
    <reaction evidence="1">
        <text>Hydrolysis of alkylated DNA, releasing 3-methyladenine, 3-methylguanine, 7-methylguanine and 7-methyladenine.</text>
        <dbReference type="EC" id="3.2.2.21"/>
    </reaction>
</comment>
<dbReference type="SUPFAM" id="SSF57884">
    <property type="entry name" value="Ada DNA repair protein, N-terminal domain (N-Ada 10)"/>
    <property type="match status" value="1"/>
</dbReference>
<dbReference type="InterPro" id="IPR004026">
    <property type="entry name" value="Ada_DNA_repair_Zn-bd"/>
</dbReference>
<dbReference type="GO" id="GO:0008270">
    <property type="term" value="F:zinc ion binding"/>
    <property type="evidence" value="ECO:0007669"/>
    <property type="project" value="InterPro"/>
</dbReference>
<reference evidence="8 9" key="1">
    <citation type="submission" date="2019-11" db="EMBL/GenBank/DDBJ databases">
        <title>Bacillus idriensis genome.</title>
        <authorList>
            <person name="Konopka E.N."/>
            <person name="Newman J.D."/>
        </authorList>
    </citation>
    <scope>NUCLEOTIDE SEQUENCE [LARGE SCALE GENOMIC DNA]</scope>
    <source>
        <strain evidence="8 9">DSM 19097</strain>
    </source>
</reference>
<dbReference type="AlphaFoldDB" id="A0A6I2MBB5"/>
<dbReference type="InterPro" id="IPR035451">
    <property type="entry name" value="Ada-like_dom_sf"/>
</dbReference>
<dbReference type="GO" id="GO:0005737">
    <property type="term" value="C:cytoplasm"/>
    <property type="evidence" value="ECO:0007669"/>
    <property type="project" value="TreeGrafter"/>
</dbReference>
<dbReference type="InterPro" id="IPR003265">
    <property type="entry name" value="HhH-GPD_domain"/>
</dbReference>
<evidence type="ECO:0000256" key="6">
    <source>
        <dbReference type="ARBA" id="ARBA00023204"/>
    </source>
</evidence>
<dbReference type="GO" id="GO:0032993">
    <property type="term" value="C:protein-DNA complex"/>
    <property type="evidence" value="ECO:0007669"/>
    <property type="project" value="TreeGrafter"/>
</dbReference>
<dbReference type="PANTHER" id="PTHR43003">
    <property type="entry name" value="DNA-3-METHYLADENINE GLYCOSYLASE"/>
    <property type="match status" value="1"/>
</dbReference>
<keyword evidence="5" id="KW-0010">Activator</keyword>
<dbReference type="InterPro" id="IPR037046">
    <property type="entry name" value="AlkA_N_sf"/>
</dbReference>
<feature type="domain" description="HhH-GPD" evidence="7">
    <location>
        <begin position="208"/>
        <end position="372"/>
    </location>
</feature>
<comment type="similarity">
    <text evidence="2">Belongs to the alkylbase DNA glycosidase AlkA family.</text>
</comment>
<dbReference type="EMBL" id="WKKF01000001">
    <property type="protein sequence ID" value="MRX53093.1"/>
    <property type="molecule type" value="Genomic_DNA"/>
</dbReference>
<keyword evidence="4" id="KW-0227">DNA damage</keyword>
<dbReference type="GO" id="GO:0006285">
    <property type="term" value="P:base-excision repair, AP site formation"/>
    <property type="evidence" value="ECO:0007669"/>
    <property type="project" value="TreeGrafter"/>
</dbReference>
<evidence type="ECO:0000256" key="3">
    <source>
        <dbReference type="ARBA" id="ARBA00012000"/>
    </source>
</evidence>
<dbReference type="Pfam" id="PF02805">
    <property type="entry name" value="Ada_Zn_binding"/>
    <property type="match status" value="1"/>
</dbReference>
<evidence type="ECO:0000313" key="8">
    <source>
        <dbReference type="EMBL" id="MRX53093.1"/>
    </source>
</evidence>
<dbReference type="InterPro" id="IPR051912">
    <property type="entry name" value="Alkylbase_DNA_Glycosylase/TA"/>
</dbReference>
<dbReference type="GO" id="GO:0006307">
    <property type="term" value="P:DNA alkylation repair"/>
    <property type="evidence" value="ECO:0007669"/>
    <property type="project" value="TreeGrafter"/>
</dbReference>
<dbReference type="SUPFAM" id="SSF48150">
    <property type="entry name" value="DNA-glycosylase"/>
    <property type="match status" value="1"/>
</dbReference>
<dbReference type="GO" id="GO:0032131">
    <property type="term" value="F:alkylated DNA binding"/>
    <property type="evidence" value="ECO:0007669"/>
    <property type="project" value="TreeGrafter"/>
</dbReference>
<dbReference type="EC" id="3.2.2.21" evidence="3"/>
<dbReference type="Gene3D" id="3.40.10.10">
    <property type="entry name" value="DNA Methylphosphotriester Repair Domain"/>
    <property type="match status" value="1"/>
</dbReference>
<evidence type="ECO:0000259" key="7">
    <source>
        <dbReference type="SMART" id="SM00478"/>
    </source>
</evidence>
<dbReference type="GO" id="GO:0008168">
    <property type="term" value="F:methyltransferase activity"/>
    <property type="evidence" value="ECO:0007669"/>
    <property type="project" value="InterPro"/>
</dbReference>
<evidence type="ECO:0000256" key="2">
    <source>
        <dbReference type="ARBA" id="ARBA00010817"/>
    </source>
</evidence>
<organism evidence="8 9">
    <name type="scientific">Metabacillus idriensis</name>
    <dbReference type="NCBI Taxonomy" id="324768"/>
    <lineage>
        <taxon>Bacteria</taxon>
        <taxon>Bacillati</taxon>
        <taxon>Bacillota</taxon>
        <taxon>Bacilli</taxon>
        <taxon>Bacillales</taxon>
        <taxon>Bacillaceae</taxon>
        <taxon>Metabacillus</taxon>
    </lineage>
</organism>
<keyword evidence="9" id="KW-1185">Reference proteome</keyword>
<name>A0A6I2MBB5_9BACI</name>
<dbReference type="CDD" id="cd00056">
    <property type="entry name" value="ENDO3c"/>
    <property type="match status" value="1"/>
</dbReference>
<evidence type="ECO:0000256" key="1">
    <source>
        <dbReference type="ARBA" id="ARBA00000086"/>
    </source>
</evidence>
<dbReference type="GO" id="GO:0006355">
    <property type="term" value="P:regulation of DNA-templated transcription"/>
    <property type="evidence" value="ECO:0007669"/>
    <property type="project" value="InterPro"/>
</dbReference>
<dbReference type="Gene3D" id="1.10.340.30">
    <property type="entry name" value="Hypothetical protein, domain 2"/>
    <property type="match status" value="1"/>
</dbReference>
<dbReference type="PANTHER" id="PTHR43003:SF12">
    <property type="entry name" value="DNA-3-METHYLADENINE GLYCOSYLASE"/>
    <property type="match status" value="1"/>
</dbReference>
<protein>
    <recommendedName>
        <fullName evidence="3">DNA-3-methyladenine glycosylase II</fullName>
        <ecNumber evidence="3">3.2.2.21</ecNumber>
    </recommendedName>
</protein>
<dbReference type="SMART" id="SM00478">
    <property type="entry name" value="ENDO3c"/>
    <property type="match status" value="1"/>
</dbReference>
<dbReference type="InterPro" id="IPR023170">
    <property type="entry name" value="HhH_base_excis_C"/>
</dbReference>
<dbReference type="GO" id="GO:0008725">
    <property type="term" value="F:DNA-3-methyladenine glycosylase activity"/>
    <property type="evidence" value="ECO:0007669"/>
    <property type="project" value="TreeGrafter"/>
</dbReference>
<evidence type="ECO:0000256" key="4">
    <source>
        <dbReference type="ARBA" id="ARBA00022763"/>
    </source>
</evidence>
<sequence length="373" mass="43146">MTALSRSTMLEAMLSADKTFDGVFYTGVKTTKIYCLPSCYAKKPLPQNVIFFETPADAENQQFRSCKKCFPDFPQSKWMDHKAYIELLPPTDFAFSECLVFLGRSAAEVLHRVQGDFLLKWIEIDGKRMLLKVSMKQERLVIEFPDHIPDKFSRVQAGKYIWNLFDLDREMQPFYELSDKDELLSAVVTKHYGLRIPDLFEALTWAIIGQQINLNFAYTLKRRLIEHFGQSQDFEGRRLWLFPKPEIIAELEISDLQKLQFTTRKAEYILGIAKEMANGRLSKEKLLELEKSEARSLLLSIRGLGAWTADYVMMKCLNDLTAFPISDIGLQNAIKAQLGLDRKPSIVELAKLAEGWKGWEAYAVFYLWRSLYQ</sequence>
<dbReference type="InterPro" id="IPR011257">
    <property type="entry name" value="DNA_glycosylase"/>
</dbReference>
<dbReference type="RefSeq" id="WP_154318046.1">
    <property type="nucleotide sequence ID" value="NZ_CAJGAA010000001.1"/>
</dbReference>
<dbReference type="Proteomes" id="UP000441585">
    <property type="component" value="Unassembled WGS sequence"/>
</dbReference>
<gene>
    <name evidence="8" type="ORF">GJU41_03855</name>
</gene>
<dbReference type="Gene3D" id="3.30.310.20">
    <property type="entry name" value="DNA-3-methyladenine glycosylase AlkA, N-terminal domain"/>
    <property type="match status" value="1"/>
</dbReference>
<proteinExistence type="inferred from homology"/>
<evidence type="ECO:0000313" key="9">
    <source>
        <dbReference type="Proteomes" id="UP000441585"/>
    </source>
</evidence>
<keyword evidence="6" id="KW-0234">DNA repair</keyword>
<evidence type="ECO:0000256" key="5">
    <source>
        <dbReference type="ARBA" id="ARBA00023159"/>
    </source>
</evidence>
<comment type="caution">
    <text evidence="8">The sequence shown here is derived from an EMBL/GenBank/DDBJ whole genome shotgun (WGS) entry which is preliminary data.</text>
</comment>
<accession>A0A6I2MBB5</accession>
<dbReference type="Pfam" id="PF00730">
    <property type="entry name" value="HhH-GPD"/>
    <property type="match status" value="1"/>
</dbReference>
<dbReference type="GO" id="GO:0043916">
    <property type="term" value="F:DNA-7-methylguanine glycosylase activity"/>
    <property type="evidence" value="ECO:0007669"/>
    <property type="project" value="TreeGrafter"/>
</dbReference>
<dbReference type="Gene3D" id="1.10.1670.10">
    <property type="entry name" value="Helix-hairpin-Helix base-excision DNA repair enzymes (C-terminal)"/>
    <property type="match status" value="1"/>
</dbReference>